<name>A0AAW0BQJ6_9AGAR</name>
<organism evidence="1 2">
    <name type="scientific">Paramarasmius palmivorus</name>
    <dbReference type="NCBI Taxonomy" id="297713"/>
    <lineage>
        <taxon>Eukaryota</taxon>
        <taxon>Fungi</taxon>
        <taxon>Dikarya</taxon>
        <taxon>Basidiomycota</taxon>
        <taxon>Agaricomycotina</taxon>
        <taxon>Agaricomycetes</taxon>
        <taxon>Agaricomycetidae</taxon>
        <taxon>Agaricales</taxon>
        <taxon>Marasmiineae</taxon>
        <taxon>Marasmiaceae</taxon>
        <taxon>Paramarasmius</taxon>
    </lineage>
</organism>
<dbReference type="AlphaFoldDB" id="A0AAW0BQJ6"/>
<dbReference type="InterPro" id="IPR015943">
    <property type="entry name" value="WD40/YVTN_repeat-like_dom_sf"/>
</dbReference>
<gene>
    <name evidence="1" type="ORF">VNI00_014745</name>
</gene>
<accession>A0AAW0BQJ6</accession>
<evidence type="ECO:0000313" key="1">
    <source>
        <dbReference type="EMBL" id="KAK7029035.1"/>
    </source>
</evidence>
<dbReference type="SUPFAM" id="SSF63829">
    <property type="entry name" value="Calcium-dependent phosphotriesterase"/>
    <property type="match status" value="1"/>
</dbReference>
<proteinExistence type="predicted"/>
<dbReference type="Proteomes" id="UP001383192">
    <property type="component" value="Unassembled WGS sequence"/>
</dbReference>
<dbReference type="Gene3D" id="2.130.10.10">
    <property type="entry name" value="YVTN repeat-like/Quinoprotein amine dehydrogenase"/>
    <property type="match status" value="1"/>
</dbReference>
<comment type="caution">
    <text evidence="1">The sequence shown here is derived from an EMBL/GenBank/DDBJ whole genome shotgun (WGS) entry which is preliminary data.</text>
</comment>
<reference evidence="1 2" key="1">
    <citation type="submission" date="2024-01" db="EMBL/GenBank/DDBJ databases">
        <title>A draft genome for a cacao thread blight-causing isolate of Paramarasmius palmivorus.</title>
        <authorList>
            <person name="Baruah I.K."/>
            <person name="Bukari Y."/>
            <person name="Amoako-Attah I."/>
            <person name="Meinhardt L.W."/>
            <person name="Bailey B.A."/>
            <person name="Cohen S.P."/>
        </authorList>
    </citation>
    <scope>NUCLEOTIDE SEQUENCE [LARGE SCALE GENOMIC DNA]</scope>
    <source>
        <strain evidence="1 2">GH-12</strain>
    </source>
</reference>
<dbReference type="EMBL" id="JAYKXP010000085">
    <property type="protein sequence ID" value="KAK7029035.1"/>
    <property type="molecule type" value="Genomic_DNA"/>
</dbReference>
<protein>
    <submittedName>
        <fullName evidence="1">Uncharacterized protein</fullName>
    </submittedName>
</protein>
<keyword evidence="2" id="KW-1185">Reference proteome</keyword>
<sequence length="361" mass="39596">MWPAVEEGTNVWHLATGNRMNTPVGPGERGVTTAMAWITKPDDADDGLAFGTEGGYLCVWKKAKGEANFVEIFCDLLNSSQEGREVTAIAYDTTSGQLAVIHRSEVMHRFAIDGAMQPISLKSVRMMKHWPQAVAFGQTSALGPELWTFGREDGEIRIHDQEGKMLKTRTTGTVMGHAAVNVRDDVLVVDDVAQGAALYRMSSTERVRTFEVPCDERRSRNVSFHDGGATIVIGSDHGNVYLFDRRTGDINDVLNIGAVDWVQSIACSDLGGIPVIITGRSGESTGKTELQVWEKNTVVTATSDSYGRNRRPLLEDGRWLLCVGLSVLFILENILCIPVLRWVRNTTYSYLGIPSFGAEAA</sequence>
<evidence type="ECO:0000313" key="2">
    <source>
        <dbReference type="Proteomes" id="UP001383192"/>
    </source>
</evidence>